<proteinExistence type="predicted"/>
<reference evidence="2 3" key="1">
    <citation type="journal article" date="2014" name="Appl. Environ. Microbiol.">
        <title>Insights into the Microbial Degradation of Rubber and Gutta-Percha by Analysis of the Complete Genome of Nocardia nova SH22a.</title>
        <authorList>
            <person name="Luo Q."/>
            <person name="Hiessl S."/>
            <person name="Poehlein A."/>
            <person name="Daniel R."/>
            <person name="Steinbuchel A."/>
        </authorList>
    </citation>
    <scope>NUCLEOTIDE SEQUENCE [LARGE SCALE GENOMIC DNA]</scope>
    <source>
        <strain evidence="2">SH22a</strain>
    </source>
</reference>
<keyword evidence="3" id="KW-1185">Reference proteome</keyword>
<dbReference type="HOGENOM" id="CLU_1894579_0_0_11"/>
<dbReference type="eggNOG" id="ENOG5031F11">
    <property type="taxonomic scope" value="Bacteria"/>
</dbReference>
<dbReference type="PATRIC" id="fig|1415166.3.peg.4537"/>
<feature type="region of interest" description="Disordered" evidence="1">
    <location>
        <begin position="1"/>
        <end position="31"/>
    </location>
</feature>
<dbReference type="KEGG" id="nno:NONO_c44190"/>
<organism evidence="2 3">
    <name type="scientific">Nocardia nova SH22a</name>
    <dbReference type="NCBI Taxonomy" id="1415166"/>
    <lineage>
        <taxon>Bacteria</taxon>
        <taxon>Bacillati</taxon>
        <taxon>Actinomycetota</taxon>
        <taxon>Actinomycetes</taxon>
        <taxon>Mycobacteriales</taxon>
        <taxon>Nocardiaceae</taxon>
        <taxon>Nocardia</taxon>
    </lineage>
</organism>
<evidence type="ECO:0000313" key="3">
    <source>
        <dbReference type="Proteomes" id="UP000019150"/>
    </source>
</evidence>
<dbReference type="EMBL" id="CP006850">
    <property type="protein sequence ID" value="AHH19203.1"/>
    <property type="molecule type" value="Genomic_DNA"/>
</dbReference>
<dbReference type="Proteomes" id="UP000019150">
    <property type="component" value="Chromosome"/>
</dbReference>
<evidence type="ECO:0008006" key="4">
    <source>
        <dbReference type="Google" id="ProtNLM"/>
    </source>
</evidence>
<protein>
    <recommendedName>
        <fullName evidence="4">DUF3263 domain-containing protein</fullName>
    </recommendedName>
</protein>
<accession>W5TJP2</accession>
<name>W5TJP2_9NOCA</name>
<evidence type="ECO:0000313" key="2">
    <source>
        <dbReference type="EMBL" id="AHH19203.1"/>
    </source>
</evidence>
<dbReference type="AlphaFoldDB" id="W5TJP2"/>
<dbReference type="STRING" id="1415166.NONO_c44190"/>
<gene>
    <name evidence="2" type="ORF">NONO_c44190</name>
</gene>
<sequence>MTAQNRQRIRSSAIPGAHRMHSKPSARAQVRESNVRTDAASLWVRSAQGRLEYLVSGKAISAEAQAKVEFAIRWAPFGGSNPGDLLVNFGVDRQRFLTLLEDGLRIHRYDDPEQRRLKRRLSDVLIAAWGGECDTGAPRW</sequence>
<evidence type="ECO:0000256" key="1">
    <source>
        <dbReference type="SAM" id="MobiDB-lite"/>
    </source>
</evidence>